<reference evidence="2" key="1">
    <citation type="journal article" date="2014" name="Int. J. Syst. Evol. Microbiol.">
        <title>Complete genome sequence of Corynebacterium casei LMG S-19264T (=DSM 44701T), isolated from a smear-ripened cheese.</title>
        <authorList>
            <consortium name="US DOE Joint Genome Institute (JGI-PGF)"/>
            <person name="Walter F."/>
            <person name="Albersmeier A."/>
            <person name="Kalinowski J."/>
            <person name="Ruckert C."/>
        </authorList>
    </citation>
    <scope>NUCLEOTIDE SEQUENCE</scope>
    <source>
        <strain evidence="2">CGMCC 4.5737</strain>
    </source>
</reference>
<feature type="domain" description="DUF397" evidence="1">
    <location>
        <begin position="11"/>
        <end position="62"/>
    </location>
</feature>
<gene>
    <name evidence="2" type="ORF">GCM10012275_07690</name>
</gene>
<comment type="caution">
    <text evidence="2">The sequence shown here is derived from an EMBL/GenBank/DDBJ whole genome shotgun (WGS) entry which is preliminary data.</text>
</comment>
<organism evidence="2 3">
    <name type="scientific">Longimycelium tulufanense</name>
    <dbReference type="NCBI Taxonomy" id="907463"/>
    <lineage>
        <taxon>Bacteria</taxon>
        <taxon>Bacillati</taxon>
        <taxon>Actinomycetota</taxon>
        <taxon>Actinomycetes</taxon>
        <taxon>Pseudonocardiales</taxon>
        <taxon>Pseudonocardiaceae</taxon>
        <taxon>Longimycelium</taxon>
    </lineage>
</organism>
<evidence type="ECO:0000313" key="3">
    <source>
        <dbReference type="Proteomes" id="UP000637578"/>
    </source>
</evidence>
<dbReference type="Proteomes" id="UP000637578">
    <property type="component" value="Unassembled WGS sequence"/>
</dbReference>
<proteinExistence type="predicted"/>
<evidence type="ECO:0000313" key="2">
    <source>
        <dbReference type="EMBL" id="GGM39255.1"/>
    </source>
</evidence>
<name>A0A8J3C6F7_9PSEU</name>
<sequence>MPTPDFAGPLGWRKSTRSNGNQACVELACVAATVGVRDSKNPTGAVLAFSTREWLAFRGALKSGRLDRR</sequence>
<dbReference type="InterPro" id="IPR007278">
    <property type="entry name" value="DUF397"/>
</dbReference>
<evidence type="ECO:0000259" key="1">
    <source>
        <dbReference type="Pfam" id="PF04149"/>
    </source>
</evidence>
<reference evidence="2" key="2">
    <citation type="submission" date="2020-09" db="EMBL/GenBank/DDBJ databases">
        <authorList>
            <person name="Sun Q."/>
            <person name="Zhou Y."/>
        </authorList>
    </citation>
    <scope>NUCLEOTIDE SEQUENCE</scope>
    <source>
        <strain evidence="2">CGMCC 4.5737</strain>
    </source>
</reference>
<protein>
    <recommendedName>
        <fullName evidence="1">DUF397 domain-containing protein</fullName>
    </recommendedName>
</protein>
<dbReference type="AlphaFoldDB" id="A0A8J3C6F7"/>
<dbReference type="Pfam" id="PF04149">
    <property type="entry name" value="DUF397"/>
    <property type="match status" value="1"/>
</dbReference>
<accession>A0A8J3C6F7</accession>
<dbReference type="RefSeq" id="WP_189053874.1">
    <property type="nucleotide sequence ID" value="NZ_BMMK01000002.1"/>
</dbReference>
<keyword evidence="3" id="KW-1185">Reference proteome</keyword>
<dbReference type="EMBL" id="BMMK01000002">
    <property type="protein sequence ID" value="GGM39255.1"/>
    <property type="molecule type" value="Genomic_DNA"/>
</dbReference>